<reference evidence="3" key="1">
    <citation type="submission" date="2009-12" db="EMBL/GenBank/DDBJ databases">
        <title>Complete sequence of Treponema primitia strain ZAS-2.</title>
        <authorList>
            <person name="Tetu S.G."/>
            <person name="Matson E."/>
            <person name="Ren Q."/>
            <person name="Seshadri R."/>
            <person name="Elbourne L."/>
            <person name="Hassan K.A."/>
            <person name="Durkin A."/>
            <person name="Radune D."/>
            <person name="Mohamoud Y."/>
            <person name="Shay R."/>
            <person name="Jin S."/>
            <person name="Zhang X."/>
            <person name="Lucey K."/>
            <person name="Ballor N.R."/>
            <person name="Ottesen E."/>
            <person name="Rosenthal R."/>
            <person name="Allen A."/>
            <person name="Leadbetter J.R."/>
            <person name="Paulsen I.T."/>
        </authorList>
    </citation>
    <scope>NUCLEOTIDE SEQUENCE [LARGE SCALE GENOMIC DNA]</scope>
    <source>
        <strain evidence="3">ATCC BAA-887 / DSM 12427 / ZAS-2</strain>
    </source>
</reference>
<accession>F5YI08</accession>
<protein>
    <submittedName>
        <fullName evidence="2">Uncharacterized protein</fullName>
    </submittedName>
</protein>
<dbReference type="Gene3D" id="2.40.160.100">
    <property type="match status" value="1"/>
</dbReference>
<organism evidence="2 3">
    <name type="scientific">Treponema primitia (strain ATCC BAA-887 / DSM 12427 / ZAS-2)</name>
    <dbReference type="NCBI Taxonomy" id="545694"/>
    <lineage>
        <taxon>Bacteria</taxon>
        <taxon>Pseudomonadati</taxon>
        <taxon>Spirochaetota</taxon>
        <taxon>Spirochaetia</taxon>
        <taxon>Spirochaetales</taxon>
        <taxon>Treponemataceae</taxon>
        <taxon>Treponema</taxon>
    </lineage>
</organism>
<evidence type="ECO:0000313" key="2">
    <source>
        <dbReference type="EMBL" id="AEF85711.1"/>
    </source>
</evidence>
<dbReference type="Proteomes" id="UP000009223">
    <property type="component" value="Chromosome"/>
</dbReference>
<gene>
    <name evidence="2" type="ordered locus">TREPR_2297</name>
</gene>
<dbReference type="EMBL" id="CP001843">
    <property type="protein sequence ID" value="AEF85711.1"/>
    <property type="molecule type" value="Genomic_DNA"/>
</dbReference>
<evidence type="ECO:0000313" key="3">
    <source>
        <dbReference type="Proteomes" id="UP000009223"/>
    </source>
</evidence>
<keyword evidence="3" id="KW-1185">Reference proteome</keyword>
<dbReference type="AlphaFoldDB" id="F5YI08"/>
<feature type="chain" id="PRO_5003329912" evidence="1">
    <location>
        <begin position="22"/>
        <end position="399"/>
    </location>
</feature>
<dbReference type="OrthoDB" id="367305at2"/>
<sequence length="399" mass="43477">MNAKRALSGLLVFLCAVMASAQDFGVVLNQLPVLSNGDESYGSFEYTGTVMPWLAAPLGEKGDLYLSGGISAELVNEEWKPVPEVYRFEFSYEPAPGLHLDLGRLSWQEPLQLAATGLFDGLALSADLGKTRLSVGAFYTGLLNKRNAYIVMNREDLADYHDRDVYFASRRLVYGVSWEIPALFDTGSDLAFSVFGQYDMNDSDSAAIHTQYAEAKLGVPFLDDWNADLGSILGMQETEDADPAISFAAAAHLVWLLPSTMEDRIRFGGAFSSGAWNDTVTAFVPINTVAQGKVLRPRLSGLALAELEYAARLHNTLSAEISAAYLFRTDSFTYTDSDLDPDSLSPLLGGEVYGGLTWVPFTDLSFTLGGGAFFPQLGKAFRSDADLKYRVSLGMILSF</sequence>
<proteinExistence type="predicted"/>
<dbReference type="KEGG" id="tpi:TREPR_2297"/>
<evidence type="ECO:0000256" key="1">
    <source>
        <dbReference type="SAM" id="SignalP"/>
    </source>
</evidence>
<dbReference type="InterPro" id="IPR053728">
    <property type="entry name" value="Alginate_Permeability_Chnl"/>
</dbReference>
<keyword evidence="1" id="KW-0732">Signal</keyword>
<dbReference type="RefSeq" id="WP_015707905.1">
    <property type="nucleotide sequence ID" value="NC_015578.1"/>
</dbReference>
<reference evidence="2 3" key="2">
    <citation type="journal article" date="2011" name="ISME J.">
        <title>RNA-seq reveals cooperative metabolic interactions between two termite-gut spirochete species in co-culture.</title>
        <authorList>
            <person name="Rosenthal A.Z."/>
            <person name="Matson E.G."/>
            <person name="Eldar A."/>
            <person name="Leadbetter J.R."/>
        </authorList>
    </citation>
    <scope>NUCLEOTIDE SEQUENCE [LARGE SCALE GENOMIC DNA]</scope>
    <source>
        <strain evidence="3">ATCC BAA-887 / DSM 12427 / ZAS-2</strain>
    </source>
</reference>
<feature type="signal peptide" evidence="1">
    <location>
        <begin position="1"/>
        <end position="21"/>
    </location>
</feature>
<dbReference type="STRING" id="545694.TREPR_2297"/>
<name>F5YI08_TREPZ</name>
<dbReference type="HOGENOM" id="CLU_643940_0_0_12"/>